<dbReference type="PANTHER" id="PTHR30294:SF38">
    <property type="entry name" value="TRANSPORT PERMEASE PROTEIN"/>
    <property type="match status" value="1"/>
</dbReference>
<keyword evidence="6 8" id="KW-1133">Transmembrane helix</keyword>
<feature type="transmembrane region" description="Helical" evidence="8">
    <location>
        <begin position="397"/>
        <end position="421"/>
    </location>
</feature>
<dbReference type="PROSITE" id="PS51012">
    <property type="entry name" value="ABC_TM2"/>
    <property type="match status" value="1"/>
</dbReference>
<evidence type="ECO:0000256" key="4">
    <source>
        <dbReference type="ARBA" id="ARBA00022475"/>
    </source>
</evidence>
<dbReference type="InterPro" id="IPR013525">
    <property type="entry name" value="ABC2_TM"/>
</dbReference>
<gene>
    <name evidence="11" type="ORF">SSFG_03138</name>
</gene>
<dbReference type="GO" id="GO:0140359">
    <property type="term" value="F:ABC-type transporter activity"/>
    <property type="evidence" value="ECO:0007669"/>
    <property type="project" value="InterPro"/>
</dbReference>
<dbReference type="InterPro" id="IPR051449">
    <property type="entry name" value="ABC-2_transporter_component"/>
</dbReference>
<evidence type="ECO:0000256" key="9">
    <source>
        <dbReference type="SAM" id="MobiDB-lite"/>
    </source>
</evidence>
<feature type="transmembrane region" description="Helical" evidence="8">
    <location>
        <begin position="524"/>
        <end position="542"/>
    </location>
</feature>
<feature type="compositionally biased region" description="Basic residues" evidence="9">
    <location>
        <begin position="151"/>
        <end position="170"/>
    </location>
</feature>
<keyword evidence="3 8" id="KW-0813">Transport</keyword>
<feature type="compositionally biased region" description="Low complexity" evidence="9">
    <location>
        <begin position="171"/>
        <end position="180"/>
    </location>
</feature>
<name>D6A6C1_STRV1</name>
<evidence type="ECO:0000256" key="3">
    <source>
        <dbReference type="ARBA" id="ARBA00022448"/>
    </source>
</evidence>
<feature type="compositionally biased region" description="Basic residues" evidence="9">
    <location>
        <begin position="246"/>
        <end position="263"/>
    </location>
</feature>
<dbReference type="Proteomes" id="UP000003824">
    <property type="component" value="Unassembled WGS sequence"/>
</dbReference>
<evidence type="ECO:0000256" key="6">
    <source>
        <dbReference type="ARBA" id="ARBA00022989"/>
    </source>
</evidence>
<dbReference type="eggNOG" id="COG0842">
    <property type="taxonomic scope" value="Bacteria"/>
</dbReference>
<feature type="compositionally biased region" description="Basic residues" evidence="9">
    <location>
        <begin position="82"/>
        <end position="114"/>
    </location>
</feature>
<dbReference type="EMBL" id="DS999641">
    <property type="protein sequence ID" value="EFE67892.2"/>
    <property type="molecule type" value="Genomic_DNA"/>
</dbReference>
<protein>
    <recommendedName>
        <fullName evidence="8">Transport permease protein</fullName>
    </recommendedName>
</protein>
<dbReference type="AlphaFoldDB" id="D6A6C1"/>
<dbReference type="InterPro" id="IPR047817">
    <property type="entry name" value="ABC2_TM_bact-type"/>
</dbReference>
<sequence>DGTRPGEDYSSHDELLLRAATPGHPARRRRAGRRRPGRPCPGPHRRPRPPHGPARPRLHRPARPGHRPPRPVRLRQVDPDARRRRHPGQGHRHPGRPRPPRRPPHPAHPHRLRHPGALDLRRPDRPPEPRLLRRDPPPRPHERRPPPGRGARPRRGRPHHPRRRPRRQPLRRPAQPRLPGRGPPRHPRTPGPRRTHGRSRPGPAPRPLAALPHPRRRTRHHPADLLPRHGRGRALPPPPAHARGRDPRRRHPRRPPHPHRLRDRRGGLPAPGGRGDRGGPHEGDHPMSTTHPATTTPTPTGALNLSRTTATAARVLRQLRHDPRTIALMLLIPCLMLLLLRYVFDGSPRTFDNIGASLLGIFPLITMFLVTSIATLRERTSGTLERLLAMPLGKGDLIAGYALAFGALAIVQSALATGLAVWFLGLDVTGSPWLLLLVALLDALLGTALGLFVSAFAASEFQAVQFMPAVIFPQLLLCGLFTARENMHPVLEAVSDALPMSYAVDGMNEVLRHTDMTAAFVRDALIVAGCALLVLGLGAATLRRRTA</sequence>
<feature type="compositionally biased region" description="Basic residues" evidence="9">
    <location>
        <begin position="25"/>
        <end position="73"/>
    </location>
</feature>
<accession>D6A6C1</accession>
<dbReference type="PANTHER" id="PTHR30294">
    <property type="entry name" value="MEMBRANE COMPONENT OF ABC TRANSPORTER YHHJ-RELATED"/>
    <property type="match status" value="1"/>
</dbReference>
<feature type="compositionally biased region" description="Basic residues" evidence="9">
    <location>
        <begin position="183"/>
        <end position="199"/>
    </location>
</feature>
<evidence type="ECO:0000256" key="2">
    <source>
        <dbReference type="ARBA" id="ARBA00007783"/>
    </source>
</evidence>
<comment type="subcellular location">
    <subcellularLocation>
        <location evidence="1 8">Cell membrane</location>
        <topology evidence="1 8">Multi-pass membrane protein</topology>
    </subcellularLocation>
</comment>
<dbReference type="GO" id="GO:0005886">
    <property type="term" value="C:plasma membrane"/>
    <property type="evidence" value="ECO:0007669"/>
    <property type="project" value="UniProtKB-SubCell"/>
</dbReference>
<feature type="compositionally biased region" description="Low complexity" evidence="9">
    <location>
        <begin position="289"/>
        <end position="300"/>
    </location>
</feature>
<keyword evidence="5 8" id="KW-0812">Transmembrane</keyword>
<feature type="compositionally biased region" description="Basic and acidic residues" evidence="9">
    <location>
        <begin position="119"/>
        <end position="145"/>
    </location>
</feature>
<evidence type="ECO:0000313" key="11">
    <source>
        <dbReference type="EMBL" id="EFE67892.2"/>
    </source>
</evidence>
<feature type="region of interest" description="Disordered" evidence="9">
    <location>
        <begin position="1"/>
        <end position="305"/>
    </location>
</feature>
<feature type="domain" description="ABC transmembrane type-2" evidence="10">
    <location>
        <begin position="320"/>
        <end position="545"/>
    </location>
</feature>
<dbReference type="Pfam" id="PF01061">
    <property type="entry name" value="ABC2_membrane"/>
    <property type="match status" value="1"/>
</dbReference>
<feature type="transmembrane region" description="Helical" evidence="8">
    <location>
        <begin position="463"/>
        <end position="483"/>
    </location>
</feature>
<proteinExistence type="inferred from homology"/>
<reference evidence="12" key="1">
    <citation type="submission" date="2008-12" db="EMBL/GenBank/DDBJ databases">
        <title>Annotation of Streptomyces ghanaensis ATCC 14672.</title>
        <authorList>
            <consortium name="The Broad Institute Genome Sequencing Platform"/>
            <consortium name="Broad Institute Microbial Sequencing Center"/>
            <person name="Fischbach M."/>
            <person name="Ward D."/>
            <person name="Young S."/>
            <person name="Kodira C.D."/>
            <person name="Zeng Q."/>
            <person name="Koehrsen M."/>
            <person name="Godfrey P."/>
            <person name="Alvarado L."/>
            <person name="Berlin A.M."/>
            <person name="Borenstein D."/>
            <person name="Chen Z."/>
            <person name="Engels R."/>
            <person name="Freedman E."/>
            <person name="Gellesch M."/>
            <person name="Goldberg J."/>
            <person name="Griggs A."/>
            <person name="Gujja S."/>
            <person name="Heiman D.I."/>
            <person name="Hepburn T.A."/>
            <person name="Howarth C."/>
            <person name="Jen D."/>
            <person name="Larson L."/>
            <person name="Lewis B."/>
            <person name="Mehta T."/>
            <person name="Park D."/>
            <person name="Pearson M."/>
            <person name="Roberts A."/>
            <person name="Saif S."/>
            <person name="Shea T.D."/>
            <person name="Shenoy N."/>
            <person name="Sisk P."/>
            <person name="Stolte C."/>
            <person name="Sykes S.N."/>
            <person name="Walk T."/>
            <person name="White J."/>
            <person name="Yandava C."/>
            <person name="Straight P."/>
            <person name="Clardy J."/>
            <person name="Hung D."/>
            <person name="Kolter R."/>
            <person name="Mekalanos J."/>
            <person name="Walker S."/>
            <person name="Walsh C.T."/>
            <person name="Wieland B.L.C."/>
            <person name="Ilzarbe M."/>
            <person name="Galagan J."/>
            <person name="Nusbaum C."/>
            <person name="Birren B."/>
        </authorList>
    </citation>
    <scope>NUCLEOTIDE SEQUENCE [LARGE SCALE GENOMIC DNA]</scope>
    <source>
        <strain evidence="12">ATCC 14672 / DSM 40746 / JCM 4963 / KCTC 9882 / NRRL B-12104 / FH 1290</strain>
    </source>
</reference>
<feature type="non-terminal residue" evidence="11">
    <location>
        <position position="1"/>
    </location>
</feature>
<feature type="transmembrane region" description="Helical" evidence="8">
    <location>
        <begin position="433"/>
        <end position="456"/>
    </location>
</feature>
<evidence type="ECO:0000259" key="10">
    <source>
        <dbReference type="PROSITE" id="PS51012"/>
    </source>
</evidence>
<keyword evidence="7 8" id="KW-0472">Membrane</keyword>
<feature type="compositionally biased region" description="Basic and acidic residues" evidence="9">
    <location>
        <begin position="274"/>
        <end position="285"/>
    </location>
</feature>
<evidence type="ECO:0000313" key="12">
    <source>
        <dbReference type="Proteomes" id="UP000003824"/>
    </source>
</evidence>
<keyword evidence="4 8" id="KW-1003">Cell membrane</keyword>
<comment type="similarity">
    <text evidence="2 8">Belongs to the ABC-2 integral membrane protein family.</text>
</comment>
<organism evidence="11 12">
    <name type="scientific">Streptomyces viridosporus (strain ATCC 14672 / DSM 40746 / JCM 4963 / KCTC 9882 / NRRL B-12104 / FH 1290)</name>
    <name type="common">Streptomyces ghanaensis</name>
    <dbReference type="NCBI Taxonomy" id="566461"/>
    <lineage>
        <taxon>Bacteria</taxon>
        <taxon>Bacillati</taxon>
        <taxon>Actinomycetota</taxon>
        <taxon>Actinomycetes</taxon>
        <taxon>Kitasatosporales</taxon>
        <taxon>Streptomycetaceae</taxon>
        <taxon>Streptomyces</taxon>
    </lineage>
</organism>
<evidence type="ECO:0000256" key="1">
    <source>
        <dbReference type="ARBA" id="ARBA00004651"/>
    </source>
</evidence>
<feature type="transmembrane region" description="Helical" evidence="8">
    <location>
        <begin position="326"/>
        <end position="344"/>
    </location>
</feature>
<feature type="transmembrane region" description="Helical" evidence="8">
    <location>
        <begin position="356"/>
        <end position="376"/>
    </location>
</feature>
<evidence type="ECO:0000256" key="5">
    <source>
        <dbReference type="ARBA" id="ARBA00022692"/>
    </source>
</evidence>
<evidence type="ECO:0000256" key="8">
    <source>
        <dbReference type="RuleBase" id="RU361157"/>
    </source>
</evidence>
<feature type="compositionally biased region" description="Basic and acidic residues" evidence="9">
    <location>
        <begin position="1"/>
        <end position="16"/>
    </location>
</feature>
<evidence type="ECO:0000256" key="7">
    <source>
        <dbReference type="ARBA" id="ARBA00023136"/>
    </source>
</evidence>